<evidence type="ECO:0000256" key="7">
    <source>
        <dbReference type="ARBA" id="ARBA00023136"/>
    </source>
</evidence>
<dbReference type="NCBIfam" id="NF008453">
    <property type="entry name" value="PRK11308.1"/>
    <property type="match status" value="2"/>
</dbReference>
<evidence type="ECO:0000313" key="9">
    <source>
        <dbReference type="EMBL" id="GED06511.1"/>
    </source>
</evidence>
<feature type="domain" description="ABC transporter" evidence="8">
    <location>
        <begin position="296"/>
        <end position="539"/>
    </location>
</feature>
<dbReference type="GO" id="GO:0005524">
    <property type="term" value="F:ATP binding"/>
    <property type="evidence" value="ECO:0007669"/>
    <property type="project" value="UniProtKB-KW"/>
</dbReference>
<gene>
    <name evidence="9" type="ORF">AUR04nite_20430</name>
</gene>
<dbReference type="Pfam" id="PF00005">
    <property type="entry name" value="ABC_tran"/>
    <property type="match status" value="2"/>
</dbReference>
<keyword evidence="6 9" id="KW-0067">ATP-binding</keyword>
<dbReference type="SMART" id="SM00382">
    <property type="entry name" value="AAA"/>
    <property type="match status" value="2"/>
</dbReference>
<dbReference type="CDD" id="cd03257">
    <property type="entry name" value="ABC_NikE_OppD_transporters"/>
    <property type="match status" value="2"/>
</dbReference>
<reference evidence="9 10" key="1">
    <citation type="submission" date="2019-06" db="EMBL/GenBank/DDBJ databases">
        <title>Whole genome shotgun sequence of Glutamicibacter uratoxydans NBRC 15515.</title>
        <authorList>
            <person name="Hosoyama A."/>
            <person name="Uohara A."/>
            <person name="Ohji S."/>
            <person name="Ichikawa N."/>
        </authorList>
    </citation>
    <scope>NUCLEOTIDE SEQUENCE [LARGE SCALE GENOMIC DNA]</scope>
    <source>
        <strain evidence="9 10">NBRC 15515</strain>
    </source>
</reference>
<dbReference type="Gene3D" id="3.40.50.300">
    <property type="entry name" value="P-loop containing nucleotide triphosphate hydrolases"/>
    <property type="match status" value="2"/>
</dbReference>
<evidence type="ECO:0000256" key="1">
    <source>
        <dbReference type="ARBA" id="ARBA00004202"/>
    </source>
</evidence>
<feature type="domain" description="ABC transporter" evidence="8">
    <location>
        <begin position="17"/>
        <end position="266"/>
    </location>
</feature>
<keyword evidence="10" id="KW-1185">Reference proteome</keyword>
<dbReference type="PANTHER" id="PTHR43297:SF2">
    <property type="entry name" value="DIPEPTIDE TRANSPORT ATP-BINDING PROTEIN DPPD"/>
    <property type="match status" value="1"/>
</dbReference>
<dbReference type="InterPro" id="IPR050388">
    <property type="entry name" value="ABC_Ni/Peptide_Import"/>
</dbReference>
<dbReference type="PROSITE" id="PS00211">
    <property type="entry name" value="ABC_TRANSPORTER_1"/>
    <property type="match status" value="2"/>
</dbReference>
<dbReference type="InterPro" id="IPR003593">
    <property type="entry name" value="AAA+_ATPase"/>
</dbReference>
<proteinExistence type="inferred from homology"/>
<evidence type="ECO:0000256" key="6">
    <source>
        <dbReference type="ARBA" id="ARBA00022840"/>
    </source>
</evidence>
<dbReference type="EMBL" id="BJNY01000011">
    <property type="protein sequence ID" value="GED06511.1"/>
    <property type="molecule type" value="Genomic_DNA"/>
</dbReference>
<dbReference type="InterPro" id="IPR017871">
    <property type="entry name" value="ABC_transporter-like_CS"/>
</dbReference>
<dbReference type="AlphaFoldDB" id="A0A4Y4DVS6"/>
<evidence type="ECO:0000313" key="10">
    <source>
        <dbReference type="Proteomes" id="UP000316612"/>
    </source>
</evidence>
<evidence type="ECO:0000256" key="3">
    <source>
        <dbReference type="ARBA" id="ARBA00022448"/>
    </source>
</evidence>
<dbReference type="OrthoDB" id="4008250at2"/>
<keyword evidence="3" id="KW-0813">Transport</keyword>
<keyword evidence="5" id="KW-0547">Nucleotide-binding</keyword>
<dbReference type="PANTHER" id="PTHR43297">
    <property type="entry name" value="OLIGOPEPTIDE TRANSPORT ATP-BINDING PROTEIN APPD"/>
    <property type="match status" value="1"/>
</dbReference>
<comment type="subcellular location">
    <subcellularLocation>
        <location evidence="1">Cell membrane</location>
        <topology evidence="1">Peripheral membrane protein</topology>
    </subcellularLocation>
</comment>
<dbReference type="GO" id="GO:0015833">
    <property type="term" value="P:peptide transport"/>
    <property type="evidence" value="ECO:0007669"/>
    <property type="project" value="InterPro"/>
</dbReference>
<dbReference type="FunFam" id="3.40.50.300:FF:000016">
    <property type="entry name" value="Oligopeptide ABC transporter ATP-binding component"/>
    <property type="match status" value="2"/>
</dbReference>
<dbReference type="RefSeq" id="WP_141364654.1">
    <property type="nucleotide sequence ID" value="NZ_BAAAJL010000013.1"/>
</dbReference>
<comment type="caution">
    <text evidence="9">The sequence shown here is derived from an EMBL/GenBank/DDBJ whole genome shotgun (WGS) entry which is preliminary data.</text>
</comment>
<keyword evidence="7" id="KW-0472">Membrane</keyword>
<keyword evidence="4" id="KW-1003">Cell membrane</keyword>
<dbReference type="NCBIfam" id="NF007739">
    <property type="entry name" value="PRK10419.1"/>
    <property type="match status" value="2"/>
</dbReference>
<evidence type="ECO:0000256" key="4">
    <source>
        <dbReference type="ARBA" id="ARBA00022475"/>
    </source>
</evidence>
<comment type="similarity">
    <text evidence="2">Belongs to the ABC transporter superfamily.</text>
</comment>
<dbReference type="PROSITE" id="PS50893">
    <property type="entry name" value="ABC_TRANSPORTER_2"/>
    <property type="match status" value="2"/>
</dbReference>
<accession>A0A4Y4DVS6</accession>
<dbReference type="Proteomes" id="UP000316612">
    <property type="component" value="Unassembled WGS sequence"/>
</dbReference>
<dbReference type="Pfam" id="PF08352">
    <property type="entry name" value="oligo_HPY"/>
    <property type="match status" value="2"/>
</dbReference>
<dbReference type="InterPro" id="IPR013563">
    <property type="entry name" value="Oligopep_ABC_C"/>
</dbReference>
<evidence type="ECO:0000259" key="8">
    <source>
        <dbReference type="PROSITE" id="PS50893"/>
    </source>
</evidence>
<sequence>MSHAAPVSENSAGEYALSFKDLQVTFETSGPEVHAVKGLSLSVRPGEVVALVGESGSGKSVTSTAAMGLLPSNASVTGEAKVGNVNVVGLDQGKMRKMRATDIAMVFQEPMTALNPVLTIERQLTEALELHGIAYGRAATERAVELLTLVGIPDPAKRIKQYPHQFSGGQRQRIVIAMAISCDPKVIIADEPTTALDVTVQAEILDLLRELKDRLNTGILLITHNMGVVADMADQVAVMFQGNLVETGSVDQVLLHPQHEYTQRLLAAVPKLSSAHVDEIARHAEENAAKGRELVLEAKDLVLEYDMRGTKFRAVEGVSFDVAKGEVIGIVGESGSGKSTIAKAVIGLLPVAGGSLEINGQNLPKLSPREARAVRRKIGVIFQDPAASLNPRFPIGECITEPMVVHKEGTKASRIKRAEELLDAVKLPRNVINRYPHELSGGQRQRVCIARALTLSPELLIADEPTSALDVSVQAVVLEMLQELQRDFNFACLFVSHDLAVVDMLADHVVVMQSGKAVEQGLVKTVLHNPQHDYTRRLLAAAPVPDPHEQAVRREAWRALNSGK</sequence>
<protein>
    <submittedName>
        <fullName evidence="9">ABC transporter ATP-binding protein</fullName>
    </submittedName>
</protein>
<dbReference type="GO" id="GO:0016887">
    <property type="term" value="F:ATP hydrolysis activity"/>
    <property type="evidence" value="ECO:0007669"/>
    <property type="project" value="InterPro"/>
</dbReference>
<evidence type="ECO:0000256" key="5">
    <source>
        <dbReference type="ARBA" id="ARBA00022741"/>
    </source>
</evidence>
<name>A0A4Y4DVS6_GLUUR</name>
<organism evidence="9 10">
    <name type="scientific">Glutamicibacter uratoxydans</name>
    <name type="common">Arthrobacter uratoxydans</name>
    <dbReference type="NCBI Taxonomy" id="43667"/>
    <lineage>
        <taxon>Bacteria</taxon>
        <taxon>Bacillati</taxon>
        <taxon>Actinomycetota</taxon>
        <taxon>Actinomycetes</taxon>
        <taxon>Micrococcales</taxon>
        <taxon>Micrococcaceae</taxon>
        <taxon>Glutamicibacter</taxon>
    </lineage>
</organism>
<dbReference type="InterPro" id="IPR027417">
    <property type="entry name" value="P-loop_NTPase"/>
</dbReference>
<dbReference type="SUPFAM" id="SSF52540">
    <property type="entry name" value="P-loop containing nucleoside triphosphate hydrolases"/>
    <property type="match status" value="2"/>
</dbReference>
<dbReference type="InterPro" id="IPR003439">
    <property type="entry name" value="ABC_transporter-like_ATP-bd"/>
</dbReference>
<dbReference type="GO" id="GO:0005886">
    <property type="term" value="C:plasma membrane"/>
    <property type="evidence" value="ECO:0007669"/>
    <property type="project" value="UniProtKB-SubCell"/>
</dbReference>
<evidence type="ECO:0000256" key="2">
    <source>
        <dbReference type="ARBA" id="ARBA00005417"/>
    </source>
</evidence>